<organism evidence="3 4">
    <name type="scientific">Limnothrix redekei LRLZ20PSL1</name>
    <dbReference type="NCBI Taxonomy" id="3112953"/>
    <lineage>
        <taxon>Bacteria</taxon>
        <taxon>Bacillati</taxon>
        <taxon>Cyanobacteriota</taxon>
        <taxon>Cyanophyceae</taxon>
        <taxon>Pseudanabaenales</taxon>
        <taxon>Pseudanabaenaceae</taxon>
        <taxon>Limnothrix</taxon>
    </lineage>
</organism>
<dbReference type="InterPro" id="IPR021435">
    <property type="entry name" value="DUF3084"/>
</dbReference>
<dbReference type="RefSeq" id="WP_393010944.1">
    <property type="nucleotide sequence ID" value="NZ_JAZAQF010000028.1"/>
</dbReference>
<dbReference type="EMBL" id="JAZAQF010000028">
    <property type="protein sequence ID" value="MFG3816916.1"/>
    <property type="molecule type" value="Genomic_DNA"/>
</dbReference>
<keyword evidence="2" id="KW-0472">Membrane</keyword>
<accession>A0ABW7CAH6</accession>
<evidence type="ECO:0000313" key="3">
    <source>
        <dbReference type="EMBL" id="MFG3816916.1"/>
    </source>
</evidence>
<keyword evidence="2" id="KW-0812">Transmembrane</keyword>
<reference evidence="4" key="1">
    <citation type="journal article" date="2024" name="Algal Res.">
        <title>Biochemical, toxicological and genomic investigation of a high-biomass producing Limnothrix strain isolated from Italian shallow drinking water reservoir.</title>
        <authorList>
            <person name="Simonazzi M."/>
            <person name="Shishido T.K."/>
            <person name="Delbaje E."/>
            <person name="Wahlsten M."/>
            <person name="Fewer D.P."/>
            <person name="Sivonen K."/>
            <person name="Pezzolesi L."/>
            <person name="Pistocchi R."/>
        </authorList>
    </citation>
    <scope>NUCLEOTIDE SEQUENCE [LARGE SCALE GENOMIC DNA]</scope>
    <source>
        <strain evidence="4">LRLZ20PSL1</strain>
    </source>
</reference>
<keyword evidence="2" id="KW-1133">Transmembrane helix</keyword>
<dbReference type="Pfam" id="PF11283">
    <property type="entry name" value="DUF3084"/>
    <property type="match status" value="1"/>
</dbReference>
<protein>
    <submittedName>
        <fullName evidence="3">DUF3084 domain-containing protein</fullName>
    </submittedName>
</protein>
<dbReference type="Proteomes" id="UP001604335">
    <property type="component" value="Unassembled WGS sequence"/>
</dbReference>
<feature type="coiled-coil region" evidence="1">
    <location>
        <begin position="73"/>
        <end position="107"/>
    </location>
</feature>
<sequence>MTIGYVLILLATLVLGGAIATMGDRLGTRVGKARLSLFNLRPRQTATLVTIVTGSLISASTLGLLFLAGIFELEEIQTRLGRARRELDQARVQQDQARAELSQINRSLQASLARQAQTQDRLNVAQKRLLQADKQFRLAKAQLTQVSRRARQLLSDIKTLQGERLSLQSDLQRLGGENRQLQGDRSRLLDERSALDRQNQTLIAQNRDRTAQIRDREQRLKDVESRLQDANQRFQSAQSELQSLEVSVRRLERESQALREGNVALRRGEVLAAGILRIPAPEMTQAAIERLLVAANRAALERTQPGIGANQQAISLSRGEVEQVISQVRDGREYYVKVISTANYLTGEEPPIRVVLDVALNQILFTRRETLTVASLDPASLSQPELRDRLELALGQALFRAQRAGVAADGFRVENVPGLIQFVRWLESQTQPVEVRVIAARDIYTAGPLSLSFVAVRNGQVLYEIEPLPNTPIESRRSTRPRRIG</sequence>
<dbReference type="Gene3D" id="1.20.5.170">
    <property type="match status" value="1"/>
</dbReference>
<evidence type="ECO:0000313" key="4">
    <source>
        <dbReference type="Proteomes" id="UP001604335"/>
    </source>
</evidence>
<name>A0ABW7CAH6_9CYAN</name>
<gene>
    <name evidence="3" type="ORF">VPK24_04655</name>
</gene>
<feature type="transmembrane region" description="Helical" evidence="2">
    <location>
        <begin position="44"/>
        <end position="71"/>
    </location>
</feature>
<dbReference type="SUPFAM" id="SSF57997">
    <property type="entry name" value="Tropomyosin"/>
    <property type="match status" value="1"/>
</dbReference>
<evidence type="ECO:0000256" key="2">
    <source>
        <dbReference type="SAM" id="Phobius"/>
    </source>
</evidence>
<feature type="coiled-coil region" evidence="1">
    <location>
        <begin position="143"/>
        <end position="261"/>
    </location>
</feature>
<keyword evidence="1" id="KW-0175">Coiled coil</keyword>
<comment type="caution">
    <text evidence="3">The sequence shown here is derived from an EMBL/GenBank/DDBJ whole genome shotgun (WGS) entry which is preliminary data.</text>
</comment>
<evidence type="ECO:0000256" key="1">
    <source>
        <dbReference type="SAM" id="Coils"/>
    </source>
</evidence>
<proteinExistence type="predicted"/>
<keyword evidence="4" id="KW-1185">Reference proteome</keyword>